<evidence type="ECO:0000256" key="2">
    <source>
        <dbReference type="ARBA" id="ARBA00022723"/>
    </source>
</evidence>
<dbReference type="PANTHER" id="PTHR13184:SF5">
    <property type="entry name" value="METHYLTRANSFERASE-LIKE PROTEIN 17, MITOCHONDRIAL"/>
    <property type="match status" value="1"/>
</dbReference>
<dbReference type="GO" id="GO:0051536">
    <property type="term" value="F:iron-sulfur cluster binding"/>
    <property type="evidence" value="ECO:0007669"/>
    <property type="project" value="UniProtKB-KW"/>
</dbReference>
<dbReference type="STRING" id="42249.A0A317T1E4"/>
<keyword evidence="5" id="KW-0411">Iron-sulfur</keyword>
<dbReference type="GO" id="GO:0003735">
    <property type="term" value="F:structural constituent of ribosome"/>
    <property type="evidence" value="ECO:0007669"/>
    <property type="project" value="TreeGrafter"/>
</dbReference>
<dbReference type="GO" id="GO:0005763">
    <property type="term" value="C:mitochondrial small ribosomal subunit"/>
    <property type="evidence" value="ECO:0007669"/>
    <property type="project" value="TreeGrafter"/>
</dbReference>
<keyword evidence="2" id="KW-0479">Metal-binding</keyword>
<keyword evidence="9" id="KW-1185">Reference proteome</keyword>
<dbReference type="Pfam" id="PF09243">
    <property type="entry name" value="Rsm22"/>
    <property type="match status" value="1"/>
</dbReference>
<dbReference type="GO" id="GO:0008168">
    <property type="term" value="F:methyltransferase activity"/>
    <property type="evidence" value="ECO:0007669"/>
    <property type="project" value="InterPro"/>
</dbReference>
<evidence type="ECO:0000313" key="8">
    <source>
        <dbReference type="EMBL" id="PWW80424.1"/>
    </source>
</evidence>
<dbReference type="EMBL" id="PYWC01000003">
    <property type="protein sequence ID" value="PWW80424.1"/>
    <property type="molecule type" value="Genomic_DNA"/>
</dbReference>
<name>A0A317T1E4_9PEZI</name>
<keyword evidence="6" id="KW-0496">Mitochondrion</keyword>
<dbReference type="Proteomes" id="UP000246991">
    <property type="component" value="Unassembled WGS sequence"/>
</dbReference>
<evidence type="ECO:0000256" key="3">
    <source>
        <dbReference type="ARBA" id="ARBA00022946"/>
    </source>
</evidence>
<evidence type="ECO:0000256" key="6">
    <source>
        <dbReference type="ARBA" id="ARBA00023128"/>
    </source>
</evidence>
<reference evidence="8 9" key="1">
    <citation type="submission" date="2018-03" db="EMBL/GenBank/DDBJ databases">
        <title>Genomes of Pezizomycetes fungi and the evolution of truffles.</title>
        <authorList>
            <person name="Murat C."/>
            <person name="Payen T."/>
            <person name="Noel B."/>
            <person name="Kuo A."/>
            <person name="Martin F.M."/>
        </authorList>
    </citation>
    <scope>NUCLEOTIDE SEQUENCE [LARGE SCALE GENOMIC DNA]</scope>
    <source>
        <strain evidence="8">091103-1</strain>
    </source>
</reference>
<dbReference type="OrthoDB" id="421327at2759"/>
<dbReference type="InterPro" id="IPR052571">
    <property type="entry name" value="Mt_RNA_Methyltransferase"/>
</dbReference>
<proteinExistence type="predicted"/>
<evidence type="ECO:0000256" key="7">
    <source>
        <dbReference type="ARBA" id="ARBA00045681"/>
    </source>
</evidence>
<dbReference type="InterPro" id="IPR015324">
    <property type="entry name" value="Ribosomal_Rsm22-like"/>
</dbReference>
<evidence type="ECO:0000313" key="9">
    <source>
        <dbReference type="Proteomes" id="UP000246991"/>
    </source>
</evidence>
<evidence type="ECO:0000256" key="4">
    <source>
        <dbReference type="ARBA" id="ARBA00023004"/>
    </source>
</evidence>
<accession>A0A317T1E4</accession>
<dbReference type="GO" id="GO:0006412">
    <property type="term" value="P:translation"/>
    <property type="evidence" value="ECO:0007669"/>
    <property type="project" value="InterPro"/>
</dbReference>
<sequence>MFPSGPTDGTNRKDYYHFSQLHERPGYLQKLMDESSKKKNHEDHEYSCVAFRGGIDHRADTGNRINPTVGITRFNREPDTPIQSRYTMKQLRNYSLGLPRIVLPPIKRGSHVILDLCTPTRSIKRWVVPKSLGKLE</sequence>
<evidence type="ECO:0000256" key="1">
    <source>
        <dbReference type="ARBA" id="ARBA00004173"/>
    </source>
</evidence>
<keyword evidence="4" id="KW-0408">Iron</keyword>
<comment type="caution">
    <text evidence="8">The sequence shown here is derived from an EMBL/GenBank/DDBJ whole genome shotgun (WGS) entry which is preliminary data.</text>
</comment>
<comment type="subcellular location">
    <subcellularLocation>
        <location evidence="1">Mitochondrion</location>
    </subcellularLocation>
</comment>
<dbReference type="AlphaFoldDB" id="A0A317T1E4"/>
<protein>
    <submittedName>
        <fullName evidence="8">Uncharacterized protein</fullName>
    </submittedName>
</protein>
<gene>
    <name evidence="8" type="ORF">C7212DRAFT_362216</name>
</gene>
<evidence type="ECO:0000256" key="5">
    <source>
        <dbReference type="ARBA" id="ARBA00023014"/>
    </source>
</evidence>
<keyword evidence="3" id="KW-0809">Transit peptide</keyword>
<dbReference type="GO" id="GO:0046872">
    <property type="term" value="F:metal ion binding"/>
    <property type="evidence" value="ECO:0007669"/>
    <property type="project" value="UniProtKB-KW"/>
</dbReference>
<organism evidence="8 9">
    <name type="scientific">Tuber magnatum</name>
    <name type="common">white Piedmont truffle</name>
    <dbReference type="NCBI Taxonomy" id="42249"/>
    <lineage>
        <taxon>Eukaryota</taxon>
        <taxon>Fungi</taxon>
        <taxon>Dikarya</taxon>
        <taxon>Ascomycota</taxon>
        <taxon>Pezizomycotina</taxon>
        <taxon>Pezizomycetes</taxon>
        <taxon>Pezizales</taxon>
        <taxon>Tuberaceae</taxon>
        <taxon>Tuber</taxon>
    </lineage>
</organism>
<comment type="function">
    <text evidence="7">Mitochondrial ribosome (mitoribosome) assembly factor. Binds at the interface of the head and body domains of the mitochondrial small ribosomal subunit (mt-SSU), occluding the mRNA channel and preventing compaction of the head domain towards the body. Probable inactive methyltransferase: retains the characteristic folding and ability to bind S-adenosyl-L-methionine, but it probably lost its methyltransferase activity.</text>
</comment>
<dbReference type="PANTHER" id="PTHR13184">
    <property type="entry name" value="37S RIBOSOMAL PROTEIN S22"/>
    <property type="match status" value="1"/>
</dbReference>